<proteinExistence type="inferred from homology"/>
<dbReference type="NCBIfam" id="TIGR00562">
    <property type="entry name" value="proto_IX_ox"/>
    <property type="match status" value="1"/>
</dbReference>
<dbReference type="InterPro" id="IPR036188">
    <property type="entry name" value="FAD/NAD-bd_sf"/>
</dbReference>
<organism evidence="15 16">
    <name type="scientific">Microlunatus sagamiharensis</name>
    <dbReference type="NCBI Taxonomy" id="546874"/>
    <lineage>
        <taxon>Bacteria</taxon>
        <taxon>Bacillati</taxon>
        <taxon>Actinomycetota</taxon>
        <taxon>Actinomycetes</taxon>
        <taxon>Propionibacteriales</taxon>
        <taxon>Propionibacteriaceae</taxon>
        <taxon>Microlunatus</taxon>
    </lineage>
</organism>
<dbReference type="Gene3D" id="3.50.50.60">
    <property type="entry name" value="FAD/NAD(P)-binding domain"/>
    <property type="match status" value="1"/>
</dbReference>
<evidence type="ECO:0000256" key="8">
    <source>
        <dbReference type="ARBA" id="ARBA00022630"/>
    </source>
</evidence>
<protein>
    <recommendedName>
        <fullName evidence="7 12">Coproporphyrinogen III oxidase</fullName>
        <ecNumber evidence="6 12">1.3.3.15</ecNumber>
    </recommendedName>
</protein>
<evidence type="ECO:0000256" key="7">
    <source>
        <dbReference type="ARBA" id="ARBA00019046"/>
    </source>
</evidence>
<evidence type="ECO:0000313" key="15">
    <source>
        <dbReference type="EMBL" id="SDU86899.1"/>
    </source>
</evidence>
<dbReference type="EMBL" id="LT629799">
    <property type="protein sequence ID" value="SDU86899.1"/>
    <property type="molecule type" value="Genomic_DNA"/>
</dbReference>
<keyword evidence="12" id="KW-0963">Cytoplasm</keyword>
<dbReference type="PANTHER" id="PTHR42923">
    <property type="entry name" value="PROTOPORPHYRINOGEN OXIDASE"/>
    <property type="match status" value="1"/>
</dbReference>
<feature type="domain" description="Amine oxidase" evidence="14">
    <location>
        <begin position="12"/>
        <end position="460"/>
    </location>
</feature>
<evidence type="ECO:0000256" key="4">
    <source>
        <dbReference type="ARBA" id="ARBA00004744"/>
    </source>
</evidence>
<dbReference type="InterPro" id="IPR002937">
    <property type="entry name" value="Amino_oxidase"/>
</dbReference>
<dbReference type="SUPFAM" id="SSF54373">
    <property type="entry name" value="FAD-linked reductases, C-terminal domain"/>
    <property type="match status" value="1"/>
</dbReference>
<dbReference type="GO" id="GO:0006783">
    <property type="term" value="P:heme biosynthetic process"/>
    <property type="evidence" value="ECO:0007669"/>
    <property type="project" value="UniProtKB-UniRule"/>
</dbReference>
<dbReference type="EC" id="1.3.3.15" evidence="6 12"/>
<keyword evidence="10 12" id="KW-0560">Oxidoreductase</keyword>
<evidence type="ECO:0000256" key="5">
    <source>
        <dbReference type="ARBA" id="ARBA00008310"/>
    </source>
</evidence>
<keyword evidence="11 12" id="KW-0350">Heme biosynthesis</keyword>
<evidence type="ECO:0000259" key="14">
    <source>
        <dbReference type="Pfam" id="PF01593"/>
    </source>
</evidence>
<comment type="similarity">
    <text evidence="5 12">Belongs to the protoporphyrinogen/coproporphyrinogen oxidase family. Coproporphyrinogen III oxidase subfamily.</text>
</comment>
<evidence type="ECO:0000256" key="2">
    <source>
        <dbReference type="ARBA" id="ARBA00001974"/>
    </source>
</evidence>
<comment type="pathway">
    <text evidence="4 12">Porphyrin-containing compound metabolism; protoheme biosynthesis.</text>
</comment>
<keyword evidence="9 12" id="KW-0274">FAD</keyword>
<dbReference type="STRING" id="546874.SAMN04488544_1215"/>
<comment type="subcellular location">
    <subcellularLocation>
        <location evidence="12">Cytoplasm</location>
    </subcellularLocation>
</comment>
<gene>
    <name evidence="15" type="ORF">SAMN04488544_1215</name>
</gene>
<dbReference type="GO" id="GO:0004729">
    <property type="term" value="F:oxygen-dependent protoporphyrinogen oxidase activity"/>
    <property type="evidence" value="ECO:0007669"/>
    <property type="project" value="UniProtKB-UniRule"/>
</dbReference>
<dbReference type="AlphaFoldDB" id="A0A1H2M154"/>
<dbReference type="Proteomes" id="UP000198825">
    <property type="component" value="Chromosome I"/>
</dbReference>
<dbReference type="SUPFAM" id="SSF51905">
    <property type="entry name" value="FAD/NAD(P)-binding domain"/>
    <property type="match status" value="1"/>
</dbReference>
<accession>A0A1H2M154</accession>
<reference evidence="16" key="1">
    <citation type="submission" date="2016-10" db="EMBL/GenBank/DDBJ databases">
        <authorList>
            <person name="Varghese N."/>
            <person name="Submissions S."/>
        </authorList>
    </citation>
    <scope>NUCLEOTIDE SEQUENCE [LARGE SCALE GENOMIC DNA]</scope>
    <source>
        <strain evidence="16">DSM 21743</strain>
    </source>
</reference>
<evidence type="ECO:0000256" key="3">
    <source>
        <dbReference type="ARBA" id="ARBA00002185"/>
    </source>
</evidence>
<comment type="function">
    <text evidence="3 12">Involved in coproporphyrin-dependent heme b biosynthesis. Catalyzes the oxidation of coproporphyrinogen III to coproporphyrin III.</text>
</comment>
<sequence length="479" mass="48631">MGVRALVVGGGISGLAAALRLRDEGLEVTVLDAGTRWGGKLAPVRLGDLVLDGGVESMLARRPEAVGLADEVGLGDRRTTPTQASPRVLVGGTPRRLPPSLQGVPTDPAALRPLLTPTGAAYAEGEPDRPAPPLPGDVAIGAYVEERFGAEVTDRLLEPLLGGVYAGRSRSLSFEAVAPALFEAARTGGSLAAHARASLRPGAGPVFAGLVGGVHGLADALIGRLEERGVDLRLRTTVTALRRERAGLIATVATAAGEDGSTELRADVVVLAAPAPAAARLLAGVLPSAGPLDALGDVPYASVAVLSLAVRGLAPTDSGLLVPPGELPTVKALTYSSTKWGWVGEAARSAYGDDVAVLRVSVGRAGEAGVLQVDDATLVRRSLAEVSTLPGWEDATLLDATVTRWGGGLPQYGLDHLGLVGRLRTELEAVPGVAVAGAYLDGVGLPACVASADAAVAKVLVDLGGRIDVRTSQEPAGER</sequence>
<dbReference type="GO" id="GO:0005737">
    <property type="term" value="C:cytoplasm"/>
    <property type="evidence" value="ECO:0007669"/>
    <property type="project" value="UniProtKB-SubCell"/>
</dbReference>
<evidence type="ECO:0000256" key="9">
    <source>
        <dbReference type="ARBA" id="ARBA00022827"/>
    </source>
</evidence>
<name>A0A1H2M154_9ACTN</name>
<evidence type="ECO:0000256" key="10">
    <source>
        <dbReference type="ARBA" id="ARBA00023002"/>
    </source>
</evidence>
<dbReference type="Gene3D" id="1.10.3110.10">
    <property type="entry name" value="protoporphyrinogen ix oxidase, domain 3"/>
    <property type="match status" value="1"/>
</dbReference>
<evidence type="ECO:0000256" key="6">
    <source>
        <dbReference type="ARBA" id="ARBA00012402"/>
    </source>
</evidence>
<feature type="region of interest" description="Disordered" evidence="13">
    <location>
        <begin position="75"/>
        <end position="110"/>
    </location>
</feature>
<dbReference type="UniPathway" id="UPA00252"/>
<evidence type="ECO:0000313" key="16">
    <source>
        <dbReference type="Proteomes" id="UP000198825"/>
    </source>
</evidence>
<keyword evidence="16" id="KW-1185">Reference proteome</keyword>
<dbReference type="OrthoDB" id="4496419at2"/>
<dbReference type="Pfam" id="PF01593">
    <property type="entry name" value="Amino_oxidase"/>
    <property type="match status" value="1"/>
</dbReference>
<evidence type="ECO:0000256" key="1">
    <source>
        <dbReference type="ARBA" id="ARBA00001755"/>
    </source>
</evidence>
<dbReference type="InterPro" id="IPR004572">
    <property type="entry name" value="Protoporphyrinogen_oxidase"/>
</dbReference>
<evidence type="ECO:0000256" key="11">
    <source>
        <dbReference type="ARBA" id="ARBA00023133"/>
    </source>
</evidence>
<comment type="catalytic activity">
    <reaction evidence="1">
        <text>coproporphyrinogen III + 3 O2 = coproporphyrin III + 3 H2O2</text>
        <dbReference type="Rhea" id="RHEA:43436"/>
        <dbReference type="ChEBI" id="CHEBI:15379"/>
        <dbReference type="ChEBI" id="CHEBI:16240"/>
        <dbReference type="ChEBI" id="CHEBI:57309"/>
        <dbReference type="ChEBI" id="CHEBI:131725"/>
        <dbReference type="EC" id="1.3.3.15"/>
    </reaction>
    <physiologicalReaction direction="left-to-right" evidence="1">
        <dbReference type="Rhea" id="RHEA:43437"/>
    </physiologicalReaction>
</comment>
<dbReference type="Gene3D" id="3.90.660.20">
    <property type="entry name" value="Protoporphyrinogen oxidase, mitochondrial, domain 2"/>
    <property type="match status" value="1"/>
</dbReference>
<evidence type="ECO:0000256" key="13">
    <source>
        <dbReference type="SAM" id="MobiDB-lite"/>
    </source>
</evidence>
<comment type="cofactor">
    <cofactor evidence="2 12">
        <name>FAD</name>
        <dbReference type="ChEBI" id="CHEBI:57692"/>
    </cofactor>
</comment>
<keyword evidence="8 12" id="KW-0285">Flavoprotein</keyword>
<dbReference type="InterPro" id="IPR050464">
    <property type="entry name" value="Zeta_carotene_desat/Oxidored"/>
</dbReference>
<evidence type="ECO:0000256" key="12">
    <source>
        <dbReference type="RuleBase" id="RU364052"/>
    </source>
</evidence>
<dbReference type="PANTHER" id="PTHR42923:SF3">
    <property type="entry name" value="PROTOPORPHYRINOGEN OXIDASE"/>
    <property type="match status" value="1"/>
</dbReference>